<dbReference type="InterPro" id="IPR014710">
    <property type="entry name" value="RmlC-like_jellyroll"/>
</dbReference>
<name>D9STF9_CLOC7</name>
<dbReference type="OrthoDB" id="9797047at2"/>
<dbReference type="HOGENOM" id="CLU_1145620_0_0_9"/>
<dbReference type="RefSeq" id="WP_010075789.1">
    <property type="nucleotide sequence ID" value="NC_014393.1"/>
</dbReference>
<proteinExistence type="predicted"/>
<dbReference type="Gene3D" id="3.30.1050.10">
    <property type="entry name" value="SCP2 sterol-binding domain"/>
    <property type="match status" value="1"/>
</dbReference>
<gene>
    <name evidence="2" type="ordered locus">Clocel_3002</name>
</gene>
<dbReference type="AlphaFoldDB" id="D9STF9"/>
<dbReference type="Pfam" id="PF02036">
    <property type="entry name" value="SCP2"/>
    <property type="match status" value="1"/>
</dbReference>
<organism evidence="2 3">
    <name type="scientific">Clostridium cellulovorans (strain ATCC 35296 / DSM 3052 / OCM 3 / 743B)</name>
    <dbReference type="NCBI Taxonomy" id="573061"/>
    <lineage>
        <taxon>Bacteria</taxon>
        <taxon>Bacillati</taxon>
        <taxon>Bacillota</taxon>
        <taxon>Clostridia</taxon>
        <taxon>Eubacteriales</taxon>
        <taxon>Clostridiaceae</taxon>
        <taxon>Clostridium</taxon>
    </lineage>
</organism>
<dbReference type="EMBL" id="CP002160">
    <property type="protein sequence ID" value="ADL52693.1"/>
    <property type="molecule type" value="Genomic_DNA"/>
</dbReference>
<evidence type="ECO:0000313" key="3">
    <source>
        <dbReference type="Proteomes" id="UP000002730"/>
    </source>
</evidence>
<dbReference type="SUPFAM" id="SSF55718">
    <property type="entry name" value="SCP-like"/>
    <property type="match status" value="1"/>
</dbReference>
<evidence type="ECO:0000259" key="1">
    <source>
        <dbReference type="Pfam" id="PF02036"/>
    </source>
</evidence>
<dbReference type="InterPro" id="IPR036527">
    <property type="entry name" value="SCP2_sterol-bd_dom_sf"/>
</dbReference>
<dbReference type="Proteomes" id="UP000002730">
    <property type="component" value="Chromosome"/>
</dbReference>
<keyword evidence="3" id="KW-1185">Reference proteome</keyword>
<reference evidence="2 3" key="1">
    <citation type="submission" date="2010-08" db="EMBL/GenBank/DDBJ databases">
        <title>Complete sequence of Clostridium cellulovorans 743B.</title>
        <authorList>
            <consortium name="US DOE Joint Genome Institute"/>
            <person name="Lucas S."/>
            <person name="Copeland A."/>
            <person name="Lapidus A."/>
            <person name="Cheng J.-F."/>
            <person name="Bruce D."/>
            <person name="Goodwin L."/>
            <person name="Pitluck S."/>
            <person name="Chertkov O."/>
            <person name="Detter J.C."/>
            <person name="Han C."/>
            <person name="Tapia R."/>
            <person name="Land M."/>
            <person name="Hauser L."/>
            <person name="Chang Y.-J."/>
            <person name="Jeffries C."/>
            <person name="Kyrpides N."/>
            <person name="Ivanova N."/>
            <person name="Mikhailova N."/>
            <person name="Hemme C.L."/>
            <person name="Woyke T."/>
        </authorList>
    </citation>
    <scope>NUCLEOTIDE SEQUENCE [LARGE SCALE GENOMIC DNA]</scope>
    <source>
        <strain evidence="3">ATCC 35296 / DSM 3052 / OCM 3 / 743B</strain>
    </source>
</reference>
<dbReference type="KEGG" id="ccb:Clocel_3002"/>
<dbReference type="InterPro" id="IPR003033">
    <property type="entry name" value="SCP2_sterol-bd_dom"/>
</dbReference>
<feature type="domain" description="SCP2" evidence="1">
    <location>
        <begin position="26"/>
        <end position="83"/>
    </location>
</feature>
<sequence length="242" mass="27983">MDIKKIFEDFSNAFSKKIDKDFFIKLQFELTDLTENNIWQLDVLDGKVNVYNEEKIAPEETFTLTTDTLKKLYNNELSPLTAFSGEPNTGGVMCSLIDLKYKKQDKFITMGDKLSDETIDFIDRLHKSNEFFNKDYPTKIIVKDENCVKLHNVNAVALFSDFGHGILHAFFTIKKNEVLKQYPIEFSVYVLNGKGTMRIGANEYSIAKNEYYHVKPEDYAIFENSEDEALDILYLGINDEVK</sequence>
<dbReference type="SUPFAM" id="SSF51182">
    <property type="entry name" value="RmlC-like cupins"/>
    <property type="match status" value="1"/>
</dbReference>
<evidence type="ECO:0000313" key="2">
    <source>
        <dbReference type="EMBL" id="ADL52693.1"/>
    </source>
</evidence>
<accession>D9STF9</accession>
<dbReference type="Gene3D" id="2.60.120.10">
    <property type="entry name" value="Jelly Rolls"/>
    <property type="match status" value="1"/>
</dbReference>
<dbReference type="InterPro" id="IPR011051">
    <property type="entry name" value="RmlC_Cupin_sf"/>
</dbReference>
<protein>
    <submittedName>
        <fullName evidence="2">Sterol-binding domain protein</fullName>
    </submittedName>
</protein>